<protein>
    <submittedName>
        <fullName evidence="1">Uncharacterized protein</fullName>
    </submittedName>
</protein>
<dbReference type="Proteomes" id="UP001345219">
    <property type="component" value="Chromosome 24"/>
</dbReference>
<dbReference type="AlphaFoldDB" id="A0AAN7KYR5"/>
<accession>A0AAN7KYR5</accession>
<gene>
    <name evidence="1" type="ORF">SAY87_031989</name>
</gene>
<comment type="caution">
    <text evidence="1">The sequence shown here is derived from an EMBL/GenBank/DDBJ whole genome shotgun (WGS) entry which is preliminary data.</text>
</comment>
<name>A0AAN7KYR5_9MYRT</name>
<reference evidence="1 2" key="1">
    <citation type="journal article" date="2023" name="Hortic Res">
        <title>Pangenome of water caltrop reveals structural variations and asymmetric subgenome divergence after allopolyploidization.</title>
        <authorList>
            <person name="Zhang X."/>
            <person name="Chen Y."/>
            <person name="Wang L."/>
            <person name="Yuan Y."/>
            <person name="Fang M."/>
            <person name="Shi L."/>
            <person name="Lu R."/>
            <person name="Comes H.P."/>
            <person name="Ma Y."/>
            <person name="Chen Y."/>
            <person name="Huang G."/>
            <person name="Zhou Y."/>
            <person name="Zheng Z."/>
            <person name="Qiu Y."/>
        </authorList>
    </citation>
    <scope>NUCLEOTIDE SEQUENCE [LARGE SCALE GENOMIC DNA]</scope>
    <source>
        <tissue evidence="1">Roots</tissue>
    </source>
</reference>
<dbReference type="EMBL" id="JAXIOK010000005">
    <property type="protein sequence ID" value="KAK4771457.1"/>
    <property type="molecule type" value="Genomic_DNA"/>
</dbReference>
<organism evidence="1 2">
    <name type="scientific">Trapa incisa</name>
    <dbReference type="NCBI Taxonomy" id="236973"/>
    <lineage>
        <taxon>Eukaryota</taxon>
        <taxon>Viridiplantae</taxon>
        <taxon>Streptophyta</taxon>
        <taxon>Embryophyta</taxon>
        <taxon>Tracheophyta</taxon>
        <taxon>Spermatophyta</taxon>
        <taxon>Magnoliopsida</taxon>
        <taxon>eudicotyledons</taxon>
        <taxon>Gunneridae</taxon>
        <taxon>Pentapetalae</taxon>
        <taxon>rosids</taxon>
        <taxon>malvids</taxon>
        <taxon>Myrtales</taxon>
        <taxon>Lythraceae</taxon>
        <taxon>Trapa</taxon>
    </lineage>
</organism>
<keyword evidence="2" id="KW-1185">Reference proteome</keyword>
<evidence type="ECO:0000313" key="2">
    <source>
        <dbReference type="Proteomes" id="UP001345219"/>
    </source>
</evidence>
<sequence>MALCLYQSYKNAFQVPTPETVQVKDIHQDALRPDWSYPTHFGLPRMQSFVPPSNAMKYDAFDGHDVVNKDLRKLMETEGLDGHLPIRKAYRYKVDEHSAGHCSLCLTDAPEGRHGRQTN</sequence>
<proteinExistence type="predicted"/>
<evidence type="ECO:0000313" key="1">
    <source>
        <dbReference type="EMBL" id="KAK4771457.1"/>
    </source>
</evidence>